<evidence type="ECO:0000313" key="2">
    <source>
        <dbReference type="Proteomes" id="UP000490980"/>
    </source>
</evidence>
<proteinExistence type="predicted"/>
<sequence>MSTETKVDVLAGLKLAAADRHAEGNTAAANELLEIVSAVAELIEAANKVWRRGGDVPGSEWDDLGNVLARVGGAEKNVDVLATALVQILGARDYSAEHGKYPVGTVGHDQAFDDWAAEVAGAALARAGGAS</sequence>
<protein>
    <submittedName>
        <fullName evidence="1">Uncharacterized protein</fullName>
    </submittedName>
</protein>
<evidence type="ECO:0000313" key="1">
    <source>
        <dbReference type="EMBL" id="NII07221.1"/>
    </source>
</evidence>
<organism evidence="1 2">
    <name type="scientific">Luteibacter anthropi</name>
    <dbReference type="NCBI Taxonomy" id="564369"/>
    <lineage>
        <taxon>Bacteria</taxon>
        <taxon>Pseudomonadati</taxon>
        <taxon>Pseudomonadota</taxon>
        <taxon>Gammaproteobacteria</taxon>
        <taxon>Lysobacterales</taxon>
        <taxon>Rhodanobacteraceae</taxon>
        <taxon>Luteibacter</taxon>
    </lineage>
</organism>
<name>A0A7X5ZIX5_9GAMM</name>
<reference evidence="1 2" key="1">
    <citation type="submission" date="2020-03" db="EMBL/GenBank/DDBJ databases">
        <authorList>
            <person name="Lai Q."/>
        </authorList>
    </citation>
    <scope>NUCLEOTIDE SEQUENCE [LARGE SCALE GENOMIC DNA]</scope>
    <source>
        <strain evidence="1 2">CCUG 25036</strain>
    </source>
</reference>
<gene>
    <name evidence="1" type="ORF">HBF25_12590</name>
</gene>
<dbReference type="RefSeq" id="WP_166948922.1">
    <property type="nucleotide sequence ID" value="NZ_JAARLZ010000006.1"/>
</dbReference>
<dbReference type="Proteomes" id="UP000490980">
    <property type="component" value="Unassembled WGS sequence"/>
</dbReference>
<comment type="caution">
    <text evidence="1">The sequence shown here is derived from an EMBL/GenBank/DDBJ whole genome shotgun (WGS) entry which is preliminary data.</text>
</comment>
<dbReference type="AlphaFoldDB" id="A0A7X5ZIX5"/>
<keyword evidence="2" id="KW-1185">Reference proteome</keyword>
<accession>A0A7X5ZIX5</accession>
<dbReference type="EMBL" id="JAARLZ010000006">
    <property type="protein sequence ID" value="NII07221.1"/>
    <property type="molecule type" value="Genomic_DNA"/>
</dbReference>